<accession>A0A0E9UCP7</accession>
<reference evidence="1" key="1">
    <citation type="submission" date="2014-11" db="EMBL/GenBank/DDBJ databases">
        <authorList>
            <person name="Amaro Gonzalez C."/>
        </authorList>
    </citation>
    <scope>NUCLEOTIDE SEQUENCE</scope>
</reference>
<name>A0A0E9UCP7_ANGAN</name>
<dbReference type="EMBL" id="GBXM01045577">
    <property type="protein sequence ID" value="JAH63000.1"/>
    <property type="molecule type" value="Transcribed_RNA"/>
</dbReference>
<evidence type="ECO:0008006" key="2">
    <source>
        <dbReference type="Google" id="ProtNLM"/>
    </source>
</evidence>
<proteinExistence type="predicted"/>
<organism evidence="1">
    <name type="scientific">Anguilla anguilla</name>
    <name type="common">European freshwater eel</name>
    <name type="synonym">Muraena anguilla</name>
    <dbReference type="NCBI Taxonomy" id="7936"/>
    <lineage>
        <taxon>Eukaryota</taxon>
        <taxon>Metazoa</taxon>
        <taxon>Chordata</taxon>
        <taxon>Craniata</taxon>
        <taxon>Vertebrata</taxon>
        <taxon>Euteleostomi</taxon>
        <taxon>Actinopterygii</taxon>
        <taxon>Neopterygii</taxon>
        <taxon>Teleostei</taxon>
        <taxon>Anguilliformes</taxon>
        <taxon>Anguillidae</taxon>
        <taxon>Anguilla</taxon>
    </lineage>
</organism>
<reference evidence="1" key="2">
    <citation type="journal article" date="2015" name="Fish Shellfish Immunol.">
        <title>Early steps in the European eel (Anguilla anguilla)-Vibrio vulnificus interaction in the gills: Role of the RtxA13 toxin.</title>
        <authorList>
            <person name="Callol A."/>
            <person name="Pajuelo D."/>
            <person name="Ebbesson L."/>
            <person name="Teles M."/>
            <person name="MacKenzie S."/>
            <person name="Amaro C."/>
        </authorList>
    </citation>
    <scope>NUCLEOTIDE SEQUENCE</scope>
</reference>
<sequence length="85" mass="10072">MATRGLHQQVKIIYKCYPCNNVISRFIPEVEDKCSFCNMNGELIERLFYNCLYTAMFWTDFKYDIGLHKMKPPSKRLNTGPSWLI</sequence>
<protein>
    <recommendedName>
        <fullName evidence="2">Reverse transcriptase zinc-binding domain-containing protein</fullName>
    </recommendedName>
</protein>
<dbReference type="AlphaFoldDB" id="A0A0E9UCP7"/>
<evidence type="ECO:0000313" key="1">
    <source>
        <dbReference type="EMBL" id="JAH63000.1"/>
    </source>
</evidence>